<keyword evidence="2" id="KW-1185">Reference proteome</keyword>
<keyword evidence="1" id="KW-0645">Protease</keyword>
<dbReference type="RefSeq" id="WP_073071897.1">
    <property type="nucleotide sequence ID" value="NZ_MPPI01000013.1"/>
</dbReference>
<dbReference type="SUPFAM" id="SSF50630">
    <property type="entry name" value="Acid proteases"/>
    <property type="match status" value="1"/>
</dbReference>
<dbReference type="EMBL" id="PVWG01000010">
    <property type="protein sequence ID" value="PSB19452.1"/>
    <property type="molecule type" value="Genomic_DNA"/>
</dbReference>
<keyword evidence="1" id="KW-0378">Hydrolase</keyword>
<evidence type="ECO:0000313" key="1">
    <source>
        <dbReference type="EMBL" id="PSB19452.1"/>
    </source>
</evidence>
<evidence type="ECO:0000313" key="2">
    <source>
        <dbReference type="Proteomes" id="UP000238634"/>
    </source>
</evidence>
<dbReference type="Gene3D" id="2.40.70.10">
    <property type="entry name" value="Acid Proteases"/>
    <property type="match status" value="1"/>
</dbReference>
<comment type="caution">
    <text evidence="1">The sequence shown here is derived from an EMBL/GenBank/DDBJ whole genome shotgun (WGS) entry which is preliminary data.</text>
</comment>
<reference evidence="1 2" key="2">
    <citation type="submission" date="2018-03" db="EMBL/GenBank/DDBJ databases">
        <title>The ancient ancestry and fast evolution of plastids.</title>
        <authorList>
            <person name="Moore K.R."/>
            <person name="Magnabosco C."/>
            <person name="Momper L."/>
            <person name="Gold D.A."/>
            <person name="Bosak T."/>
            <person name="Fournier G.P."/>
        </authorList>
    </citation>
    <scope>NUCLEOTIDE SEQUENCE [LARGE SCALE GENOMIC DNA]</scope>
    <source>
        <strain evidence="1 2">ULC007</strain>
    </source>
</reference>
<dbReference type="STRING" id="1920490.GCA_001895925_04659"/>
<organism evidence="1 2">
    <name type="scientific">Phormidesmis priestleyi ULC007</name>
    <dbReference type="NCBI Taxonomy" id="1920490"/>
    <lineage>
        <taxon>Bacteria</taxon>
        <taxon>Bacillati</taxon>
        <taxon>Cyanobacteriota</taxon>
        <taxon>Cyanophyceae</taxon>
        <taxon>Leptolyngbyales</taxon>
        <taxon>Leptolyngbyaceae</taxon>
        <taxon>Phormidesmis</taxon>
    </lineage>
</organism>
<sequence length="143" mass="15457">MAEQTIMGAVRTTVKLTNAGDESMVSRGVLAPRHLREYEGQALVDTGAVMLVIPQSVAEQLGLRIRGQQVARFANGAEELVGITEPIIVECEGRITADEALVVGDEILIGQVILEKLDLLPDCKNQRLIPNPANPDYPVAMIK</sequence>
<protein>
    <submittedName>
        <fullName evidence="1">Clan AA aspartic protease</fullName>
    </submittedName>
</protein>
<dbReference type="AlphaFoldDB" id="A0A2T1DG30"/>
<name>A0A2T1DG30_9CYAN</name>
<dbReference type="InterPro" id="IPR021109">
    <property type="entry name" value="Peptidase_aspartic_dom_sf"/>
</dbReference>
<proteinExistence type="predicted"/>
<accession>A0A2T1DG30</accession>
<dbReference type="OrthoDB" id="530768at2"/>
<gene>
    <name evidence="1" type="ORF">C7B65_11060</name>
</gene>
<reference evidence="1 2" key="1">
    <citation type="submission" date="2018-02" db="EMBL/GenBank/DDBJ databases">
        <authorList>
            <person name="Cohen D.B."/>
            <person name="Kent A.D."/>
        </authorList>
    </citation>
    <scope>NUCLEOTIDE SEQUENCE [LARGE SCALE GENOMIC DNA]</scope>
    <source>
        <strain evidence="1 2">ULC007</strain>
    </source>
</reference>
<dbReference type="GO" id="GO:0006508">
    <property type="term" value="P:proteolysis"/>
    <property type="evidence" value="ECO:0007669"/>
    <property type="project" value="UniProtKB-KW"/>
</dbReference>
<dbReference type="Proteomes" id="UP000238634">
    <property type="component" value="Unassembled WGS sequence"/>
</dbReference>
<dbReference type="Pfam" id="PF13975">
    <property type="entry name" value="gag-asp_proteas"/>
    <property type="match status" value="1"/>
</dbReference>
<dbReference type="GO" id="GO:0008233">
    <property type="term" value="F:peptidase activity"/>
    <property type="evidence" value="ECO:0007669"/>
    <property type="project" value="UniProtKB-KW"/>
</dbReference>